<dbReference type="Pfam" id="PF01419">
    <property type="entry name" value="Jacalin"/>
    <property type="match status" value="1"/>
</dbReference>
<dbReference type="AlphaFoldDB" id="A0A087HJ86"/>
<dbReference type="PANTHER" id="PTHR47293:SF70">
    <property type="entry name" value="JACALIN-RELATED LECTIN 24-RELATED"/>
    <property type="match status" value="1"/>
</dbReference>
<accession>A0A087HJ86</accession>
<organism evidence="4 5">
    <name type="scientific">Arabis alpina</name>
    <name type="common">Alpine rock-cress</name>
    <dbReference type="NCBI Taxonomy" id="50452"/>
    <lineage>
        <taxon>Eukaryota</taxon>
        <taxon>Viridiplantae</taxon>
        <taxon>Streptophyta</taxon>
        <taxon>Embryophyta</taxon>
        <taxon>Tracheophyta</taxon>
        <taxon>Spermatophyta</taxon>
        <taxon>Magnoliopsida</taxon>
        <taxon>eudicotyledons</taxon>
        <taxon>Gunneridae</taxon>
        <taxon>Pentapetalae</taxon>
        <taxon>rosids</taxon>
        <taxon>malvids</taxon>
        <taxon>Brassicales</taxon>
        <taxon>Brassicaceae</taxon>
        <taxon>Arabideae</taxon>
        <taxon>Arabis</taxon>
    </lineage>
</organism>
<proteinExistence type="inferred from homology"/>
<evidence type="ECO:0000313" key="4">
    <source>
        <dbReference type="EMBL" id="KFK42188.1"/>
    </source>
</evidence>
<reference evidence="5" key="1">
    <citation type="journal article" date="2015" name="Nat. Plants">
        <title>Genome expansion of Arabis alpina linked with retrotransposition and reduced symmetric DNA methylation.</title>
        <authorList>
            <person name="Willing E.M."/>
            <person name="Rawat V."/>
            <person name="Mandakova T."/>
            <person name="Maumus F."/>
            <person name="James G.V."/>
            <person name="Nordstroem K.J."/>
            <person name="Becker C."/>
            <person name="Warthmann N."/>
            <person name="Chica C."/>
            <person name="Szarzynska B."/>
            <person name="Zytnicki M."/>
            <person name="Albani M.C."/>
            <person name="Kiefer C."/>
            <person name="Bergonzi S."/>
            <person name="Castaings L."/>
            <person name="Mateos J.L."/>
            <person name="Berns M.C."/>
            <person name="Bujdoso N."/>
            <person name="Piofczyk T."/>
            <person name="de Lorenzo L."/>
            <person name="Barrero-Sicilia C."/>
            <person name="Mateos I."/>
            <person name="Piednoel M."/>
            <person name="Hagmann J."/>
            <person name="Chen-Min-Tao R."/>
            <person name="Iglesias-Fernandez R."/>
            <person name="Schuster S.C."/>
            <person name="Alonso-Blanco C."/>
            <person name="Roudier F."/>
            <person name="Carbonero P."/>
            <person name="Paz-Ares J."/>
            <person name="Davis S.J."/>
            <person name="Pecinka A."/>
            <person name="Quesneville H."/>
            <person name="Colot V."/>
            <person name="Lysak M.A."/>
            <person name="Weigel D."/>
            <person name="Coupland G."/>
            <person name="Schneeberger K."/>
        </authorList>
    </citation>
    <scope>NUCLEOTIDE SEQUENCE [LARGE SCALE GENOMIC DNA]</scope>
    <source>
        <strain evidence="5">cv. Pajares</strain>
    </source>
</reference>
<dbReference type="InterPro" id="IPR036404">
    <property type="entry name" value="Jacalin-like_lectin_dom_sf"/>
</dbReference>
<comment type="similarity">
    <text evidence="1">Belongs to the jacalin lectin family.</text>
</comment>
<dbReference type="SMART" id="SM00915">
    <property type="entry name" value="Jacalin"/>
    <property type="match status" value="1"/>
</dbReference>
<dbReference type="Gramene" id="KFK42188">
    <property type="protein sequence ID" value="KFK42188"/>
    <property type="gene ID" value="AALP_AA2G223000"/>
</dbReference>
<dbReference type="GO" id="GO:0030246">
    <property type="term" value="F:carbohydrate binding"/>
    <property type="evidence" value="ECO:0007669"/>
    <property type="project" value="UniProtKB-KW"/>
</dbReference>
<dbReference type="OMA" id="AICDRRE"/>
<evidence type="ECO:0000259" key="3">
    <source>
        <dbReference type="PROSITE" id="PS51752"/>
    </source>
</evidence>
<dbReference type="PROSITE" id="PS51752">
    <property type="entry name" value="JACALIN_LECTIN"/>
    <property type="match status" value="1"/>
</dbReference>
<protein>
    <recommendedName>
        <fullName evidence="3">Jacalin-type lectin domain-containing protein</fullName>
    </recommendedName>
</protein>
<dbReference type="EMBL" id="CM002870">
    <property type="protein sequence ID" value="KFK42188.1"/>
    <property type="molecule type" value="Genomic_DNA"/>
</dbReference>
<dbReference type="Proteomes" id="UP000029120">
    <property type="component" value="Chromosome 2"/>
</dbReference>
<name>A0A087HJ86_ARAAL</name>
<keyword evidence="5" id="KW-1185">Reference proteome</keyword>
<evidence type="ECO:0000256" key="1">
    <source>
        <dbReference type="ARBA" id="ARBA00006568"/>
    </source>
</evidence>
<sequence>MEMIRAGDTEWDHKGRTMISQIYISYNNLFITSIRFGYLENGTLVLSDKYGPSDGHSFRVVTLNENEYVTGLSGAQGKCGGIRNLTFHTNCGKHGPFGHDGIDASFIKIEIDPGIRDRRQFGGFFGSYRDECVSGIGLYFSPILSSQRVVEDENM</sequence>
<feature type="domain" description="Jacalin-type lectin" evidence="3">
    <location>
        <begin position="1"/>
        <end position="142"/>
    </location>
</feature>
<dbReference type="PANTHER" id="PTHR47293">
    <property type="entry name" value="JACALIN-RELATED LECTIN 3"/>
    <property type="match status" value="1"/>
</dbReference>
<keyword evidence="2" id="KW-0430">Lectin</keyword>
<dbReference type="SUPFAM" id="SSF51101">
    <property type="entry name" value="Mannose-binding lectins"/>
    <property type="match status" value="1"/>
</dbReference>
<dbReference type="Gene3D" id="2.100.10.30">
    <property type="entry name" value="Jacalin-like lectin domain"/>
    <property type="match status" value="1"/>
</dbReference>
<gene>
    <name evidence="4" type="ordered locus">AALP_Aa2g223000</name>
</gene>
<evidence type="ECO:0000313" key="5">
    <source>
        <dbReference type="Proteomes" id="UP000029120"/>
    </source>
</evidence>
<dbReference type="eggNOG" id="ENOG502S91T">
    <property type="taxonomic scope" value="Eukaryota"/>
</dbReference>
<dbReference type="InterPro" id="IPR001229">
    <property type="entry name" value="Jacalin-like_lectin_dom"/>
</dbReference>
<dbReference type="OrthoDB" id="581739at2759"/>
<evidence type="ECO:0000256" key="2">
    <source>
        <dbReference type="ARBA" id="ARBA00022734"/>
    </source>
</evidence>